<evidence type="ECO:0000259" key="8">
    <source>
        <dbReference type="Pfam" id="PF02687"/>
    </source>
</evidence>
<feature type="transmembrane region" description="Helical" evidence="7">
    <location>
        <begin position="335"/>
        <end position="362"/>
    </location>
</feature>
<comment type="subcellular location">
    <subcellularLocation>
        <location evidence="1">Cell membrane</location>
        <topology evidence="1">Multi-pass membrane protein</topology>
    </subcellularLocation>
</comment>
<dbReference type="RefSeq" id="WP_119438933.1">
    <property type="nucleotide sequence ID" value="NZ_QWGR01000009.1"/>
</dbReference>
<name>A0A399ST39_9BACT</name>
<reference evidence="10 11" key="1">
    <citation type="submission" date="2018-08" db="EMBL/GenBank/DDBJ databases">
        <title>Pallidiluteibacterium maritimus gen. nov., sp. nov., isolated from coastal sediment.</title>
        <authorList>
            <person name="Zhou L.Y."/>
        </authorList>
    </citation>
    <scope>NUCLEOTIDE SEQUENCE [LARGE SCALE GENOMIC DNA]</scope>
    <source>
        <strain evidence="10 11">XSD2</strain>
    </source>
</reference>
<protein>
    <recommendedName>
        <fullName evidence="12">FtsX-like permease family protein</fullName>
    </recommendedName>
</protein>
<dbReference type="GO" id="GO:0022857">
    <property type="term" value="F:transmembrane transporter activity"/>
    <property type="evidence" value="ECO:0007669"/>
    <property type="project" value="TreeGrafter"/>
</dbReference>
<dbReference type="OrthoDB" id="9770036at2"/>
<feature type="transmembrane region" description="Helical" evidence="7">
    <location>
        <begin position="383"/>
        <end position="409"/>
    </location>
</feature>
<evidence type="ECO:0000313" key="10">
    <source>
        <dbReference type="EMBL" id="RIJ47216.1"/>
    </source>
</evidence>
<dbReference type="PANTHER" id="PTHR30572:SF4">
    <property type="entry name" value="ABC TRANSPORTER PERMEASE YTRF"/>
    <property type="match status" value="1"/>
</dbReference>
<evidence type="ECO:0000256" key="4">
    <source>
        <dbReference type="ARBA" id="ARBA00022989"/>
    </source>
</evidence>
<feature type="transmembrane region" description="Helical" evidence="7">
    <location>
        <begin position="26"/>
        <end position="45"/>
    </location>
</feature>
<keyword evidence="2" id="KW-1003">Cell membrane</keyword>
<dbReference type="AlphaFoldDB" id="A0A399ST39"/>
<feature type="domain" description="MacB-like periplasmic core" evidence="9">
    <location>
        <begin position="24"/>
        <end position="300"/>
    </location>
</feature>
<keyword evidence="3 7" id="KW-0812">Transmembrane</keyword>
<comment type="similarity">
    <text evidence="6">Belongs to the ABC-4 integral membrane protein family.</text>
</comment>
<dbReference type="Proteomes" id="UP000265926">
    <property type="component" value="Unassembled WGS sequence"/>
</dbReference>
<evidence type="ECO:0000256" key="6">
    <source>
        <dbReference type="ARBA" id="ARBA00038076"/>
    </source>
</evidence>
<evidence type="ECO:0000256" key="5">
    <source>
        <dbReference type="ARBA" id="ARBA00023136"/>
    </source>
</evidence>
<evidence type="ECO:0008006" key="12">
    <source>
        <dbReference type="Google" id="ProtNLM"/>
    </source>
</evidence>
<feature type="domain" description="ABC3 transporter permease C-terminal" evidence="8">
    <location>
        <begin position="342"/>
        <end position="451"/>
    </location>
</feature>
<dbReference type="InterPro" id="IPR025857">
    <property type="entry name" value="MacB_PCD"/>
</dbReference>
<gene>
    <name evidence="10" type="ORF">D1614_15785</name>
</gene>
<evidence type="ECO:0000256" key="1">
    <source>
        <dbReference type="ARBA" id="ARBA00004651"/>
    </source>
</evidence>
<evidence type="ECO:0000256" key="3">
    <source>
        <dbReference type="ARBA" id="ARBA00022692"/>
    </source>
</evidence>
<dbReference type="Pfam" id="PF02687">
    <property type="entry name" value="FtsX"/>
    <property type="match status" value="1"/>
</dbReference>
<dbReference type="GO" id="GO:0005886">
    <property type="term" value="C:plasma membrane"/>
    <property type="evidence" value="ECO:0007669"/>
    <property type="project" value="UniProtKB-SubCell"/>
</dbReference>
<comment type="caution">
    <text evidence="10">The sequence shown here is derived from an EMBL/GenBank/DDBJ whole genome shotgun (WGS) entry which is preliminary data.</text>
</comment>
<accession>A0A399ST39</accession>
<keyword evidence="11" id="KW-1185">Reference proteome</keyword>
<evidence type="ECO:0000313" key="11">
    <source>
        <dbReference type="Proteomes" id="UP000265926"/>
    </source>
</evidence>
<evidence type="ECO:0000256" key="2">
    <source>
        <dbReference type="ARBA" id="ARBA00022475"/>
    </source>
</evidence>
<feature type="transmembrane region" description="Helical" evidence="7">
    <location>
        <begin position="421"/>
        <end position="445"/>
    </location>
</feature>
<dbReference type="InterPro" id="IPR050250">
    <property type="entry name" value="Macrolide_Exporter_MacB"/>
</dbReference>
<keyword evidence="4 7" id="KW-1133">Transmembrane helix</keyword>
<dbReference type="EMBL" id="QWGR01000009">
    <property type="protein sequence ID" value="RIJ47216.1"/>
    <property type="molecule type" value="Genomic_DNA"/>
</dbReference>
<proteinExistence type="inferred from homology"/>
<organism evidence="10 11">
    <name type="scientific">Maribellus luteus</name>
    <dbReference type="NCBI Taxonomy" id="2305463"/>
    <lineage>
        <taxon>Bacteria</taxon>
        <taxon>Pseudomonadati</taxon>
        <taxon>Bacteroidota</taxon>
        <taxon>Bacteroidia</taxon>
        <taxon>Marinilabiliales</taxon>
        <taxon>Prolixibacteraceae</taxon>
        <taxon>Maribellus</taxon>
    </lineage>
</organism>
<sequence length="461" mass="50042">MFIKRYLHDISIAVEAIIANKVKSMLTALGIIFGVAAVISMMAIGNGAEQEILDQIKLVGVNNIIITPSTLTIEGGSGGDGGDEKAGANKFSKGLTLMDAEAIRKIIPSVQQLSPVISFNYSALLDAHSKPVVLEGVNNSYFNLFNIRLSEGTLFSDQQNENGYPVCIIGDNIKTEFFRGREAVGELIKCGQIWLKVIGVVERRDFTASASDEMGISSSDNKIFIPVQTMLLRFKNRSLVRADEVAKANKGNGPGGGGMVVFRMGEEPAQEDNDETDSNLNQLDKIVVQVKETEQLNATASLIKRMLLRRHSELYDFEVTIPELLLKQQQKTRNIFNIVLGVIAGISLIVGGIGIMNIMLASVMERIREIGVRQAVGAKKKDIIAQFLAESTLISLTGGLIGIILGIVLSKIITGMFEIKTIVSFFSVFIAFGVSVLVGVTFGYLPAKRASDNDPVESLRQ</sequence>
<keyword evidence="5 7" id="KW-0472">Membrane</keyword>
<evidence type="ECO:0000259" key="9">
    <source>
        <dbReference type="Pfam" id="PF12704"/>
    </source>
</evidence>
<dbReference type="InterPro" id="IPR003838">
    <property type="entry name" value="ABC3_permease_C"/>
</dbReference>
<evidence type="ECO:0000256" key="7">
    <source>
        <dbReference type="SAM" id="Phobius"/>
    </source>
</evidence>
<dbReference type="Pfam" id="PF12704">
    <property type="entry name" value="MacB_PCD"/>
    <property type="match status" value="1"/>
</dbReference>
<dbReference type="PANTHER" id="PTHR30572">
    <property type="entry name" value="MEMBRANE COMPONENT OF TRANSPORTER-RELATED"/>
    <property type="match status" value="1"/>
</dbReference>